<name>A0A9P4TSM1_9PEZI</name>
<accession>A0A9P4TSM1</accession>
<dbReference type="AlphaFoldDB" id="A0A9P4TSM1"/>
<dbReference type="EMBL" id="MU007150">
    <property type="protein sequence ID" value="KAF2416903.1"/>
    <property type="molecule type" value="Genomic_DNA"/>
</dbReference>
<dbReference type="Proteomes" id="UP000800235">
    <property type="component" value="Unassembled WGS sequence"/>
</dbReference>
<dbReference type="Pfam" id="PF13862">
    <property type="entry name" value="BCCIP"/>
    <property type="match status" value="1"/>
</dbReference>
<feature type="non-terminal residue" evidence="1">
    <location>
        <position position="1"/>
    </location>
</feature>
<sequence length="121" mass="13480">DPQTDVDFHGLKTLSRHLFDINTQLFDLPASVDLILSYSLLRSKVNVDGNKTDPNAFLTKVSLIKTLIFYLLSESEATLSLLATTPLLLPEPESSFQIGLILTRRLINMLPETTPPMYSAC</sequence>
<evidence type="ECO:0000313" key="2">
    <source>
        <dbReference type="Proteomes" id="UP000800235"/>
    </source>
</evidence>
<proteinExistence type="predicted"/>
<comment type="caution">
    <text evidence="1">The sequence shown here is derived from an EMBL/GenBank/DDBJ whole genome shotgun (WGS) entry which is preliminary data.</text>
</comment>
<organism evidence="1 2">
    <name type="scientific">Tothia fuscella</name>
    <dbReference type="NCBI Taxonomy" id="1048955"/>
    <lineage>
        <taxon>Eukaryota</taxon>
        <taxon>Fungi</taxon>
        <taxon>Dikarya</taxon>
        <taxon>Ascomycota</taxon>
        <taxon>Pezizomycotina</taxon>
        <taxon>Dothideomycetes</taxon>
        <taxon>Pleosporomycetidae</taxon>
        <taxon>Venturiales</taxon>
        <taxon>Cylindrosympodiaceae</taxon>
        <taxon>Tothia</taxon>
    </lineage>
</organism>
<evidence type="ECO:0000313" key="1">
    <source>
        <dbReference type="EMBL" id="KAF2416903.1"/>
    </source>
</evidence>
<reference evidence="1" key="1">
    <citation type="journal article" date="2020" name="Stud. Mycol.">
        <title>101 Dothideomycetes genomes: a test case for predicting lifestyles and emergence of pathogens.</title>
        <authorList>
            <person name="Haridas S."/>
            <person name="Albert R."/>
            <person name="Binder M."/>
            <person name="Bloem J."/>
            <person name="Labutti K."/>
            <person name="Salamov A."/>
            <person name="Andreopoulos B."/>
            <person name="Baker S."/>
            <person name="Barry K."/>
            <person name="Bills G."/>
            <person name="Bluhm B."/>
            <person name="Cannon C."/>
            <person name="Castanera R."/>
            <person name="Culley D."/>
            <person name="Daum C."/>
            <person name="Ezra D."/>
            <person name="Gonzalez J."/>
            <person name="Henrissat B."/>
            <person name="Kuo A."/>
            <person name="Liang C."/>
            <person name="Lipzen A."/>
            <person name="Lutzoni F."/>
            <person name="Magnuson J."/>
            <person name="Mondo S."/>
            <person name="Nolan M."/>
            <person name="Ohm R."/>
            <person name="Pangilinan J."/>
            <person name="Park H.-J."/>
            <person name="Ramirez L."/>
            <person name="Alfaro M."/>
            <person name="Sun H."/>
            <person name="Tritt A."/>
            <person name="Yoshinaga Y."/>
            <person name="Zwiers L.-H."/>
            <person name="Turgeon B."/>
            <person name="Goodwin S."/>
            <person name="Spatafora J."/>
            <person name="Crous P."/>
            <person name="Grigoriev I."/>
        </authorList>
    </citation>
    <scope>NUCLEOTIDE SEQUENCE</scope>
    <source>
        <strain evidence="1">CBS 130266</strain>
    </source>
</reference>
<gene>
    <name evidence="1" type="ORF">EJ08DRAFT_708776</name>
</gene>
<keyword evidence="2" id="KW-1185">Reference proteome</keyword>
<dbReference type="OrthoDB" id="27543at2759"/>
<dbReference type="InterPro" id="IPR025602">
    <property type="entry name" value="BCP1_family"/>
</dbReference>
<protein>
    <submittedName>
        <fullName evidence="1">Uncharacterized protein</fullName>
    </submittedName>
</protein>